<keyword evidence="3" id="KW-0472">Membrane</keyword>
<dbReference type="AlphaFoldDB" id="A0A200ITG9"/>
<keyword evidence="3" id="KW-0378">Hydrolase</keyword>
<dbReference type="CDD" id="cd06530">
    <property type="entry name" value="S26_SPase_I"/>
    <property type="match status" value="1"/>
</dbReference>
<dbReference type="GO" id="GO:0009003">
    <property type="term" value="F:signal peptidase activity"/>
    <property type="evidence" value="ECO:0007669"/>
    <property type="project" value="UniProtKB-EC"/>
</dbReference>
<dbReference type="NCBIfam" id="TIGR02227">
    <property type="entry name" value="sigpep_I_bact"/>
    <property type="match status" value="1"/>
</dbReference>
<feature type="compositionally biased region" description="Basic residues" evidence="4">
    <location>
        <begin position="1"/>
        <end position="14"/>
    </location>
</feature>
<keyword evidence="3" id="KW-1133">Transmembrane helix</keyword>
<keyword evidence="3" id="KW-0812">Transmembrane</keyword>
<protein>
    <recommendedName>
        <fullName evidence="3">Signal peptidase I</fullName>
        <ecNumber evidence="3">3.4.21.89</ecNumber>
    </recommendedName>
</protein>
<dbReference type="InterPro" id="IPR000223">
    <property type="entry name" value="Pept_S26A_signal_pept_1"/>
</dbReference>
<dbReference type="PANTHER" id="PTHR43390">
    <property type="entry name" value="SIGNAL PEPTIDASE I"/>
    <property type="match status" value="1"/>
</dbReference>
<dbReference type="GO" id="GO:0004252">
    <property type="term" value="F:serine-type endopeptidase activity"/>
    <property type="evidence" value="ECO:0007669"/>
    <property type="project" value="InterPro"/>
</dbReference>
<dbReference type="Gene3D" id="2.10.109.10">
    <property type="entry name" value="Umud Fragment, subunit A"/>
    <property type="match status" value="1"/>
</dbReference>
<gene>
    <name evidence="6" type="ORF">A5889_003068</name>
</gene>
<name>A0A200ITG9_9ENTE</name>
<evidence type="ECO:0000259" key="5">
    <source>
        <dbReference type="Pfam" id="PF10502"/>
    </source>
</evidence>
<dbReference type="EC" id="3.4.21.89" evidence="3"/>
<dbReference type="GO" id="GO:0005886">
    <property type="term" value="C:plasma membrane"/>
    <property type="evidence" value="ECO:0007669"/>
    <property type="project" value="UniProtKB-SubCell"/>
</dbReference>
<comment type="catalytic activity">
    <reaction evidence="3">
        <text>Cleavage of hydrophobic, N-terminal signal or leader sequences from secreted and periplasmic proteins.</text>
        <dbReference type="EC" id="3.4.21.89"/>
    </reaction>
</comment>
<evidence type="ECO:0000256" key="3">
    <source>
        <dbReference type="RuleBase" id="RU362042"/>
    </source>
</evidence>
<dbReference type="Pfam" id="PF10502">
    <property type="entry name" value="Peptidase_S26"/>
    <property type="match status" value="1"/>
</dbReference>
<dbReference type="PANTHER" id="PTHR43390:SF1">
    <property type="entry name" value="CHLOROPLAST PROCESSING PEPTIDASE"/>
    <property type="match status" value="1"/>
</dbReference>
<dbReference type="SUPFAM" id="SSF51306">
    <property type="entry name" value="LexA/Signal peptidase"/>
    <property type="match status" value="1"/>
</dbReference>
<feature type="domain" description="Peptidase S26" evidence="5">
    <location>
        <begin position="67"/>
        <end position="229"/>
    </location>
</feature>
<dbReference type="GO" id="GO:0006465">
    <property type="term" value="P:signal peptide processing"/>
    <property type="evidence" value="ECO:0007669"/>
    <property type="project" value="InterPro"/>
</dbReference>
<feature type="compositionally biased region" description="Basic residues" evidence="4">
    <location>
        <begin position="34"/>
        <end position="54"/>
    </location>
</feature>
<dbReference type="RefSeq" id="WP_242585596.1">
    <property type="nucleotide sequence ID" value="NZ_CP147246.1"/>
</dbReference>
<reference evidence="6" key="1">
    <citation type="submission" date="2017-05" db="EMBL/GenBank/DDBJ databases">
        <title>The Genome Sequence of Enterococcus sp. 9D6_DIV0238.</title>
        <authorList>
            <consortium name="The Broad Institute Genomics Platform"/>
            <consortium name="The Broad Institute Genomic Center for Infectious Diseases"/>
            <person name="Earl A."/>
            <person name="Manson A."/>
            <person name="Schwartman J."/>
            <person name="Gilmore M."/>
            <person name="Abouelleil A."/>
            <person name="Cao P."/>
            <person name="Chapman S."/>
            <person name="Cusick C."/>
            <person name="Shea T."/>
            <person name="Young S."/>
            <person name="Neafsey D."/>
            <person name="Nusbaum C."/>
            <person name="Birren B."/>
        </authorList>
    </citation>
    <scope>NUCLEOTIDE SEQUENCE [LARGE SCALE GENOMIC DNA]</scope>
    <source>
        <strain evidence="6">9D6_DIV0238</strain>
    </source>
</reference>
<evidence type="ECO:0000256" key="4">
    <source>
        <dbReference type="SAM" id="MobiDB-lite"/>
    </source>
</evidence>
<feature type="region of interest" description="Disordered" evidence="4">
    <location>
        <begin position="1"/>
        <end position="54"/>
    </location>
</feature>
<comment type="subcellular location">
    <subcellularLocation>
        <location evidence="1">Cell membrane</location>
        <topology evidence="1">Single-pass type II membrane protein</topology>
    </subcellularLocation>
    <subcellularLocation>
        <location evidence="3">Membrane</location>
        <topology evidence="3">Single-pass type II membrane protein</topology>
    </subcellularLocation>
</comment>
<evidence type="ECO:0000313" key="6">
    <source>
        <dbReference type="EMBL" id="OUZ28313.1"/>
    </source>
</evidence>
<sequence length="239" mass="27685">MKKTTHKPKNRAVKKKSEQRKPAAVKKPQASKTGKSKKKQVRPVKHKKKKINKRKRRLRKIKLLFVEIVLTLLVTIGVLYTLSLFTFSLARVEGYSMSATLEDGEVVVVNKLAKVKRFDLVYLKVPKSKEKSIRRIIGRPGESLYYKNGQLFINEQEKDEAFIGEYKKQFEQDGMLYTEDFTLKALTGSPTIPQGKYLVLGDNRPYATDSRYYQLVDEKEIIGKVEMRVLPLHKLQRVK</sequence>
<dbReference type="PRINTS" id="PR00727">
    <property type="entry name" value="LEADERPTASE"/>
</dbReference>
<keyword evidence="3" id="KW-0645">Protease</keyword>
<dbReference type="EMBL" id="NIBQ01000004">
    <property type="protein sequence ID" value="OUZ28313.1"/>
    <property type="molecule type" value="Genomic_DNA"/>
</dbReference>
<dbReference type="InterPro" id="IPR036286">
    <property type="entry name" value="LexA/Signal_pep-like_sf"/>
</dbReference>
<comment type="caution">
    <text evidence="6">The sequence shown here is derived from an EMBL/GenBank/DDBJ whole genome shotgun (WGS) entry which is preliminary data.</text>
</comment>
<feature type="transmembrane region" description="Helical" evidence="3">
    <location>
        <begin position="63"/>
        <end position="87"/>
    </location>
</feature>
<comment type="similarity">
    <text evidence="2 3">Belongs to the peptidase S26 family.</text>
</comment>
<organism evidence="6">
    <name type="scientific">Candidatus Enterococcus dunnyi</name>
    <dbReference type="NCBI Taxonomy" id="1834192"/>
    <lineage>
        <taxon>Bacteria</taxon>
        <taxon>Bacillati</taxon>
        <taxon>Bacillota</taxon>
        <taxon>Bacilli</taxon>
        <taxon>Lactobacillales</taxon>
        <taxon>Enterococcaceae</taxon>
        <taxon>Enterococcus</taxon>
    </lineage>
</organism>
<evidence type="ECO:0000256" key="2">
    <source>
        <dbReference type="ARBA" id="ARBA00009370"/>
    </source>
</evidence>
<accession>A0A200ITG9</accession>
<proteinExistence type="inferred from homology"/>
<dbReference type="InterPro" id="IPR019533">
    <property type="entry name" value="Peptidase_S26"/>
</dbReference>
<evidence type="ECO:0000256" key="1">
    <source>
        <dbReference type="ARBA" id="ARBA00004401"/>
    </source>
</evidence>